<proteinExistence type="predicted"/>
<evidence type="ECO:0000313" key="2">
    <source>
        <dbReference type="EMBL" id="MFC7344520.1"/>
    </source>
</evidence>
<keyword evidence="3" id="KW-1185">Reference proteome</keyword>
<dbReference type="RefSeq" id="WP_380672382.1">
    <property type="nucleotide sequence ID" value="NZ_JBHTCJ010000017.1"/>
</dbReference>
<organism evidence="2 3">
    <name type="scientific">Saccharopolyspora griseoalba</name>
    <dbReference type="NCBI Taxonomy" id="1431848"/>
    <lineage>
        <taxon>Bacteria</taxon>
        <taxon>Bacillati</taxon>
        <taxon>Actinomycetota</taxon>
        <taxon>Actinomycetes</taxon>
        <taxon>Pseudonocardiales</taxon>
        <taxon>Pseudonocardiaceae</taxon>
        <taxon>Saccharopolyspora</taxon>
    </lineage>
</organism>
<gene>
    <name evidence="2" type="ORF">ACFQRI_24200</name>
</gene>
<dbReference type="EMBL" id="JBHTCJ010000017">
    <property type="protein sequence ID" value="MFC7344520.1"/>
    <property type="molecule type" value="Genomic_DNA"/>
</dbReference>
<dbReference type="Pfam" id="PF20329">
    <property type="entry name" value="DUF6624"/>
    <property type="match status" value="1"/>
</dbReference>
<reference evidence="3" key="1">
    <citation type="journal article" date="2019" name="Int. J. Syst. Evol. Microbiol.">
        <title>The Global Catalogue of Microorganisms (GCM) 10K type strain sequencing project: providing services to taxonomists for standard genome sequencing and annotation.</title>
        <authorList>
            <consortium name="The Broad Institute Genomics Platform"/>
            <consortium name="The Broad Institute Genome Sequencing Center for Infectious Disease"/>
            <person name="Wu L."/>
            <person name="Ma J."/>
        </authorList>
    </citation>
    <scope>NUCLEOTIDE SEQUENCE [LARGE SCALE GENOMIC DNA]</scope>
    <source>
        <strain evidence="3">WLHS5</strain>
    </source>
</reference>
<name>A0ABW2LTD2_9PSEU</name>
<dbReference type="InterPro" id="IPR046732">
    <property type="entry name" value="DUF6624"/>
</dbReference>
<evidence type="ECO:0000256" key="1">
    <source>
        <dbReference type="SAM" id="MobiDB-lite"/>
    </source>
</evidence>
<dbReference type="Proteomes" id="UP001596504">
    <property type="component" value="Unassembled WGS sequence"/>
</dbReference>
<feature type="region of interest" description="Disordered" evidence="1">
    <location>
        <begin position="1"/>
        <end position="59"/>
    </location>
</feature>
<evidence type="ECO:0000313" key="3">
    <source>
        <dbReference type="Proteomes" id="UP001596504"/>
    </source>
</evidence>
<feature type="compositionally biased region" description="Polar residues" evidence="1">
    <location>
        <begin position="36"/>
        <end position="54"/>
    </location>
</feature>
<accession>A0ABW2LTD2</accession>
<comment type="caution">
    <text evidence="2">The sequence shown here is derived from an EMBL/GenBank/DDBJ whole genome shotgun (WGS) entry which is preliminary data.</text>
</comment>
<protein>
    <submittedName>
        <fullName evidence="2">DUF6624 domain-containing protein</fullName>
    </submittedName>
</protein>
<sequence>MTGTSDQQKLEQRIPGAALHAETGSFAEPPPGGWFGTNTSFQRRNPTAVSSPSDSGAARPADDLHAELLLRAARDQTAREKFEVNRESWASVKRLDADNTAWLAEVIAVHGWPGHALVGSDGAHAAWLLAQHATADCQCAWLELLRDAVDRDDAQASDLAYLEDRVHMHLGKPQLTGTQWFGLSRDSIRLYPLAEPDRVNALRATASLAPLAQREINDAWSLDELRGLRQASTQ</sequence>